<accession>A0A067SKH3</accession>
<dbReference type="Proteomes" id="UP000027222">
    <property type="component" value="Unassembled WGS sequence"/>
</dbReference>
<dbReference type="AlphaFoldDB" id="A0A067SKH3"/>
<sequence>MCAVRLRGGAMGRRELMLVQILLGTFRTATSRAGHGWEGGKNFNLTKETIKYEH</sequence>
<name>A0A067SKH3_GALM3</name>
<keyword evidence="2" id="KW-1185">Reference proteome</keyword>
<reference evidence="2" key="1">
    <citation type="journal article" date="2014" name="Proc. Natl. Acad. Sci. U.S.A.">
        <title>Extensive sampling of basidiomycete genomes demonstrates inadequacy of the white-rot/brown-rot paradigm for wood decay fungi.</title>
        <authorList>
            <person name="Riley R."/>
            <person name="Salamov A.A."/>
            <person name="Brown D.W."/>
            <person name="Nagy L.G."/>
            <person name="Floudas D."/>
            <person name="Held B.W."/>
            <person name="Levasseur A."/>
            <person name="Lombard V."/>
            <person name="Morin E."/>
            <person name="Otillar R."/>
            <person name="Lindquist E.A."/>
            <person name="Sun H."/>
            <person name="LaButti K.M."/>
            <person name="Schmutz J."/>
            <person name="Jabbour D."/>
            <person name="Luo H."/>
            <person name="Baker S.E."/>
            <person name="Pisabarro A.G."/>
            <person name="Walton J.D."/>
            <person name="Blanchette R.A."/>
            <person name="Henrissat B."/>
            <person name="Martin F."/>
            <person name="Cullen D."/>
            <person name="Hibbett D.S."/>
            <person name="Grigoriev I.V."/>
        </authorList>
    </citation>
    <scope>NUCLEOTIDE SEQUENCE [LARGE SCALE GENOMIC DNA]</scope>
    <source>
        <strain evidence="2">CBS 339.88</strain>
    </source>
</reference>
<protein>
    <submittedName>
        <fullName evidence="1">Uncharacterized protein</fullName>
    </submittedName>
</protein>
<gene>
    <name evidence="1" type="ORF">GALMADRAFT_257248</name>
</gene>
<evidence type="ECO:0000313" key="2">
    <source>
        <dbReference type="Proteomes" id="UP000027222"/>
    </source>
</evidence>
<dbReference type="EMBL" id="KL142409">
    <property type="protein sequence ID" value="KDR68234.1"/>
    <property type="molecule type" value="Genomic_DNA"/>
</dbReference>
<proteinExistence type="predicted"/>
<evidence type="ECO:0000313" key="1">
    <source>
        <dbReference type="EMBL" id="KDR68234.1"/>
    </source>
</evidence>
<dbReference type="HOGENOM" id="CLU_3050457_0_0_1"/>
<organism evidence="1 2">
    <name type="scientific">Galerina marginata (strain CBS 339.88)</name>
    <dbReference type="NCBI Taxonomy" id="685588"/>
    <lineage>
        <taxon>Eukaryota</taxon>
        <taxon>Fungi</taxon>
        <taxon>Dikarya</taxon>
        <taxon>Basidiomycota</taxon>
        <taxon>Agaricomycotina</taxon>
        <taxon>Agaricomycetes</taxon>
        <taxon>Agaricomycetidae</taxon>
        <taxon>Agaricales</taxon>
        <taxon>Agaricineae</taxon>
        <taxon>Strophariaceae</taxon>
        <taxon>Galerina</taxon>
    </lineage>
</organism>